<feature type="compositionally biased region" description="Basic and acidic residues" evidence="1">
    <location>
        <begin position="296"/>
        <end position="306"/>
    </location>
</feature>
<organism evidence="3 4">
    <name type="scientific">Pyxidicoccus fallax</name>
    <dbReference type="NCBI Taxonomy" id="394095"/>
    <lineage>
        <taxon>Bacteria</taxon>
        <taxon>Pseudomonadati</taxon>
        <taxon>Myxococcota</taxon>
        <taxon>Myxococcia</taxon>
        <taxon>Myxococcales</taxon>
        <taxon>Cystobacterineae</taxon>
        <taxon>Myxococcaceae</taxon>
        <taxon>Pyxidicoccus</taxon>
    </lineage>
</organism>
<evidence type="ECO:0000313" key="4">
    <source>
        <dbReference type="Proteomes" id="UP000518300"/>
    </source>
</evidence>
<evidence type="ECO:0000313" key="3">
    <source>
        <dbReference type="EMBL" id="NMO15788.1"/>
    </source>
</evidence>
<feature type="compositionally biased region" description="Basic and acidic residues" evidence="1">
    <location>
        <begin position="1"/>
        <end position="11"/>
    </location>
</feature>
<dbReference type="GO" id="GO:0006508">
    <property type="term" value="P:proteolysis"/>
    <property type="evidence" value="ECO:0007669"/>
    <property type="project" value="InterPro"/>
</dbReference>
<dbReference type="AlphaFoldDB" id="A0A848LHC1"/>
<dbReference type="RefSeq" id="WP_169345074.1">
    <property type="nucleotide sequence ID" value="NZ_JABBJJ010000047.1"/>
</dbReference>
<protein>
    <submittedName>
        <fullName evidence="3">TldD/PmbA family protein</fullName>
    </submittedName>
</protein>
<evidence type="ECO:0000256" key="1">
    <source>
        <dbReference type="SAM" id="MobiDB-lite"/>
    </source>
</evidence>
<dbReference type="GO" id="GO:0008237">
    <property type="term" value="F:metallopeptidase activity"/>
    <property type="evidence" value="ECO:0007669"/>
    <property type="project" value="InterPro"/>
</dbReference>
<gene>
    <name evidence="3" type="ORF">HG543_13125</name>
</gene>
<sequence length="449" mass="47340">MSEVRDSEAGEKPSGVDPSAPHELAGAARVALEEFGRVQPSAIAELFLSARLRLTLEYEVSAGTFALSHGLEISAAARVWEGEQHGFAAGPVGSAREVRAVLESATRRLGTGARVPIPPAPVSAGPLPPWPPEPSMERARQQAEHIARTVVPHGVVVQALVLTRRTVWSALLRGGGAEGAHVESTEEAFLRCETSRGAVVDAVALPPDDDEASLVPLRERLTEAVSALEGPTEPADPALPLVLRPAVAAPLVAGLSWLLRGDVASATPALARAVGRKPFPSVLSVEDDPLHPLGTRRREVDDEGRPARGARLVDEGRLMGFLHSGETAARLGAEPNGRGLREGTSPPSPAAINLFIVPRGDALPANYTELTTRVETFTTMPRPGTVSLIAGGWEVRDGQRVRRIAPMELDLPLLETFRALRGVGADLTFFPTADGCGTPTLVLPPPRGG</sequence>
<dbReference type="Pfam" id="PF19289">
    <property type="entry name" value="PmbA_TldD_3rd"/>
    <property type="match status" value="1"/>
</dbReference>
<dbReference type="EMBL" id="JABBJJ010000047">
    <property type="protein sequence ID" value="NMO15788.1"/>
    <property type="molecule type" value="Genomic_DNA"/>
</dbReference>
<proteinExistence type="predicted"/>
<dbReference type="SUPFAM" id="SSF111283">
    <property type="entry name" value="Putative modulator of DNA gyrase, PmbA/TldD"/>
    <property type="match status" value="1"/>
</dbReference>
<dbReference type="InterPro" id="IPR036059">
    <property type="entry name" value="TldD/PmbA_sf"/>
</dbReference>
<dbReference type="PANTHER" id="PTHR43421:SF1">
    <property type="entry name" value="METALLOPROTEASE PMBA"/>
    <property type="match status" value="1"/>
</dbReference>
<feature type="region of interest" description="Disordered" evidence="1">
    <location>
        <begin position="1"/>
        <end position="22"/>
    </location>
</feature>
<dbReference type="InterPro" id="IPR047657">
    <property type="entry name" value="PmbA"/>
</dbReference>
<name>A0A848LHC1_9BACT</name>
<feature type="region of interest" description="Disordered" evidence="1">
    <location>
        <begin position="286"/>
        <end position="306"/>
    </location>
</feature>
<dbReference type="GO" id="GO:0005829">
    <property type="term" value="C:cytosol"/>
    <property type="evidence" value="ECO:0007669"/>
    <property type="project" value="TreeGrafter"/>
</dbReference>
<comment type="caution">
    <text evidence="3">The sequence shown here is derived from an EMBL/GenBank/DDBJ whole genome shotgun (WGS) entry which is preliminary data.</text>
</comment>
<keyword evidence="4" id="KW-1185">Reference proteome</keyword>
<reference evidence="3 4" key="1">
    <citation type="submission" date="2020-04" db="EMBL/GenBank/DDBJ databases">
        <title>Draft genome of Pyxidicoccus fallax type strain.</title>
        <authorList>
            <person name="Whitworth D.E."/>
        </authorList>
    </citation>
    <scope>NUCLEOTIDE SEQUENCE [LARGE SCALE GENOMIC DNA]</scope>
    <source>
        <strain evidence="3 4">DSM 14698</strain>
    </source>
</reference>
<dbReference type="Proteomes" id="UP000518300">
    <property type="component" value="Unassembled WGS sequence"/>
</dbReference>
<feature type="domain" description="Metalloprotease TldD/E C-terminal" evidence="2">
    <location>
        <begin position="240"/>
        <end position="442"/>
    </location>
</feature>
<evidence type="ECO:0000259" key="2">
    <source>
        <dbReference type="Pfam" id="PF19289"/>
    </source>
</evidence>
<dbReference type="InterPro" id="IPR045569">
    <property type="entry name" value="Metalloprtase-TldD/E_C"/>
</dbReference>
<accession>A0A848LHC1</accession>
<dbReference type="PANTHER" id="PTHR43421">
    <property type="entry name" value="METALLOPROTEASE PMBA"/>
    <property type="match status" value="1"/>
</dbReference>